<dbReference type="PANTHER" id="PTHR13420">
    <property type="entry name" value="UPF0235 PROTEIN C15ORF40"/>
    <property type="match status" value="1"/>
</dbReference>
<gene>
    <name evidence="3" type="ORF">ACFQPS_16955</name>
</gene>
<sequence>MAAPSAAAPRDGAAFAEAAPGGVRVALRVTPKASRTAVQGPMAGPEGRTLLKLAVTAVPEDGKANAAVIALLAKHWRLPKSSMSIVSGGTDRTKVLFIAGDAADLLARIGGQGAGAS</sequence>
<dbReference type="RefSeq" id="WP_377360398.1">
    <property type="nucleotide sequence ID" value="NZ_JBHTCM010000022.1"/>
</dbReference>
<comment type="caution">
    <text evidence="3">The sequence shown here is derived from an EMBL/GenBank/DDBJ whole genome shotgun (WGS) entry which is preliminary data.</text>
</comment>
<evidence type="ECO:0000313" key="4">
    <source>
        <dbReference type="Proteomes" id="UP001596456"/>
    </source>
</evidence>
<protein>
    <recommendedName>
        <fullName evidence="2">UPF0235 protein ACFQPS_16955</fullName>
    </recommendedName>
</protein>
<dbReference type="EMBL" id="JBHTCM010000022">
    <property type="protein sequence ID" value="MFC7334856.1"/>
    <property type="molecule type" value="Genomic_DNA"/>
</dbReference>
<evidence type="ECO:0000256" key="2">
    <source>
        <dbReference type="HAMAP-Rule" id="MF_00634"/>
    </source>
</evidence>
<comment type="similarity">
    <text evidence="1 2">Belongs to the UPF0235 family.</text>
</comment>
<evidence type="ECO:0000256" key="1">
    <source>
        <dbReference type="ARBA" id="ARBA00010364"/>
    </source>
</evidence>
<dbReference type="InterPro" id="IPR036591">
    <property type="entry name" value="YggU-like_sf"/>
</dbReference>
<name>A0ABW2KZX6_9PROT</name>
<dbReference type="HAMAP" id="MF_00634">
    <property type="entry name" value="UPF0235"/>
    <property type="match status" value="1"/>
</dbReference>
<dbReference type="PANTHER" id="PTHR13420:SF7">
    <property type="entry name" value="UPF0235 PROTEIN C15ORF40"/>
    <property type="match status" value="1"/>
</dbReference>
<dbReference type="InterPro" id="IPR003746">
    <property type="entry name" value="DUF167"/>
</dbReference>
<organism evidence="3 4">
    <name type="scientific">Rhodocista pekingensis</name>
    <dbReference type="NCBI Taxonomy" id="201185"/>
    <lineage>
        <taxon>Bacteria</taxon>
        <taxon>Pseudomonadati</taxon>
        <taxon>Pseudomonadota</taxon>
        <taxon>Alphaproteobacteria</taxon>
        <taxon>Rhodospirillales</taxon>
        <taxon>Azospirillaceae</taxon>
        <taxon>Rhodocista</taxon>
    </lineage>
</organism>
<evidence type="ECO:0000313" key="3">
    <source>
        <dbReference type="EMBL" id="MFC7334856.1"/>
    </source>
</evidence>
<dbReference type="SMART" id="SM01152">
    <property type="entry name" value="DUF167"/>
    <property type="match status" value="1"/>
</dbReference>
<dbReference type="Proteomes" id="UP001596456">
    <property type="component" value="Unassembled WGS sequence"/>
</dbReference>
<dbReference type="Pfam" id="PF02594">
    <property type="entry name" value="DUF167"/>
    <property type="match status" value="1"/>
</dbReference>
<proteinExistence type="inferred from homology"/>
<accession>A0ABW2KZX6</accession>
<dbReference type="Gene3D" id="3.30.1200.10">
    <property type="entry name" value="YggU-like"/>
    <property type="match status" value="1"/>
</dbReference>
<dbReference type="SUPFAM" id="SSF69786">
    <property type="entry name" value="YggU-like"/>
    <property type="match status" value="1"/>
</dbReference>
<reference evidence="4" key="1">
    <citation type="journal article" date="2019" name="Int. J. Syst. Evol. Microbiol.">
        <title>The Global Catalogue of Microorganisms (GCM) 10K type strain sequencing project: providing services to taxonomists for standard genome sequencing and annotation.</title>
        <authorList>
            <consortium name="The Broad Institute Genomics Platform"/>
            <consortium name="The Broad Institute Genome Sequencing Center for Infectious Disease"/>
            <person name="Wu L."/>
            <person name="Ma J."/>
        </authorList>
    </citation>
    <scope>NUCLEOTIDE SEQUENCE [LARGE SCALE GENOMIC DNA]</scope>
    <source>
        <strain evidence="4">CGMCC 1.16275</strain>
    </source>
</reference>
<keyword evidence="4" id="KW-1185">Reference proteome</keyword>
<dbReference type="NCBIfam" id="TIGR00251">
    <property type="entry name" value="DUF167 family protein"/>
    <property type="match status" value="1"/>
</dbReference>